<keyword evidence="2 3" id="KW-0378">Hydrolase</keyword>
<name>A0A2G4YQK8_9PROT</name>
<dbReference type="RefSeq" id="WP_099473636.1">
    <property type="nucleotide sequence ID" value="NZ_CP041025.1"/>
</dbReference>
<accession>A0A2G4YQK8</accession>
<dbReference type="InterPro" id="IPR002912">
    <property type="entry name" value="ACT_dom"/>
</dbReference>
<dbReference type="GO" id="GO:0006189">
    <property type="term" value="P:'de novo' IMP biosynthetic process"/>
    <property type="evidence" value="ECO:0007669"/>
    <property type="project" value="UniProtKB-UniRule"/>
</dbReference>
<dbReference type="CDD" id="cd04875">
    <property type="entry name" value="ACT_F4HF-DF"/>
    <property type="match status" value="1"/>
</dbReference>
<organism evidence="6 7">
    <name type="scientific">Paremcibacter congregatus</name>
    <dbReference type="NCBI Taxonomy" id="2043170"/>
    <lineage>
        <taxon>Bacteria</taxon>
        <taxon>Pseudomonadati</taxon>
        <taxon>Pseudomonadota</taxon>
        <taxon>Alphaproteobacteria</taxon>
        <taxon>Emcibacterales</taxon>
        <taxon>Emcibacteraceae</taxon>
        <taxon>Paremcibacter</taxon>
    </lineage>
</organism>
<dbReference type="GO" id="GO:0008864">
    <property type="term" value="F:formyltetrahydrofolate deformylase activity"/>
    <property type="evidence" value="ECO:0007669"/>
    <property type="project" value="UniProtKB-UniRule"/>
</dbReference>
<dbReference type="PANTHER" id="PTHR42706">
    <property type="entry name" value="FORMYLTETRAHYDROFOLATE DEFORMYLASE"/>
    <property type="match status" value="1"/>
</dbReference>
<evidence type="ECO:0000256" key="1">
    <source>
        <dbReference type="ARBA" id="ARBA00022563"/>
    </source>
</evidence>
<keyword evidence="7" id="KW-1185">Reference proteome</keyword>
<evidence type="ECO:0000313" key="6">
    <source>
        <dbReference type="EMBL" id="PHZ84567.1"/>
    </source>
</evidence>
<protein>
    <recommendedName>
        <fullName evidence="3 4">Formyltetrahydrofolate deformylase</fullName>
        <ecNumber evidence="3 4">3.5.1.10</ecNumber>
    </recommendedName>
    <alternativeName>
        <fullName evidence="3">Formyl-FH(4) hydrolase</fullName>
    </alternativeName>
</protein>
<sequence length="287" mass="32326">MKNAKANYILTITCPDVAGLVAEVSSLLAKNGAFILEANHHNELTSGRAFLRFAFVDQTEGHSADGWRAHYQPLIARYQADLKIYDISQPMKVMIAVSKFGHCLQDLIHRWKAGILPVEICGVVSNHEDMRSFVEWAGLPFHHLPITKDTKPQQEQQIRDLFKSYDAELLILARYMQILSAEMCQDFDGKAINIHHSFLPSFKGARPYSQAHAKGVKIIGATAHYVTTNLDEGPIIEQAVERVDHSVSVEEFVTIGRETETVALTRAVRWHGERRVLLDGPRTVIFK</sequence>
<dbReference type="EC" id="3.5.1.10" evidence="3 4"/>
<reference evidence="6 7" key="1">
    <citation type="submission" date="2017-10" db="EMBL/GenBank/DDBJ databases">
        <title>Frigbacter circumglobatus gen. nov. sp. nov., isolated from sediment cultured in situ.</title>
        <authorList>
            <person name="Zhao Z."/>
        </authorList>
    </citation>
    <scope>NUCLEOTIDE SEQUENCE [LARGE SCALE GENOMIC DNA]</scope>
    <source>
        <strain evidence="6 7">ZYL</strain>
    </source>
</reference>
<comment type="similarity">
    <text evidence="3">Belongs to the PurU family.</text>
</comment>
<evidence type="ECO:0000313" key="7">
    <source>
        <dbReference type="Proteomes" id="UP000229730"/>
    </source>
</evidence>
<feature type="domain" description="ACT" evidence="5">
    <location>
        <begin position="9"/>
        <end position="89"/>
    </location>
</feature>
<dbReference type="HAMAP" id="MF_01927">
    <property type="entry name" value="PurU"/>
    <property type="match status" value="1"/>
</dbReference>
<dbReference type="Gene3D" id="3.40.50.170">
    <property type="entry name" value="Formyl transferase, N-terminal domain"/>
    <property type="match status" value="1"/>
</dbReference>
<comment type="function">
    <text evidence="3">Catalyzes the hydrolysis of 10-formyltetrahydrofolate (formyl-FH4) to formate and tetrahydrofolate (FH4).</text>
</comment>
<dbReference type="InterPro" id="IPR045865">
    <property type="entry name" value="ACT-like_dom_sf"/>
</dbReference>
<dbReference type="PANTHER" id="PTHR42706:SF1">
    <property type="entry name" value="FORMYLTETRAHYDROFOLATE DEFORMYLASE 2, MITOCHONDRIAL"/>
    <property type="match status" value="1"/>
</dbReference>
<dbReference type="Proteomes" id="UP000229730">
    <property type="component" value="Unassembled WGS sequence"/>
</dbReference>
<keyword evidence="1 3" id="KW-0554">One-carbon metabolism</keyword>
<dbReference type="NCBIfam" id="NF004684">
    <property type="entry name" value="PRK06027.1"/>
    <property type="match status" value="1"/>
</dbReference>
<evidence type="ECO:0000259" key="5">
    <source>
        <dbReference type="PROSITE" id="PS51671"/>
    </source>
</evidence>
<dbReference type="InterPro" id="IPR036477">
    <property type="entry name" value="Formyl_transf_N_sf"/>
</dbReference>
<dbReference type="Gene3D" id="3.30.70.260">
    <property type="match status" value="1"/>
</dbReference>
<evidence type="ECO:0000256" key="2">
    <source>
        <dbReference type="ARBA" id="ARBA00022801"/>
    </source>
</evidence>
<dbReference type="SUPFAM" id="SSF53328">
    <property type="entry name" value="Formyltransferase"/>
    <property type="match status" value="1"/>
</dbReference>
<dbReference type="GO" id="GO:0006730">
    <property type="term" value="P:one-carbon metabolic process"/>
    <property type="evidence" value="ECO:0007669"/>
    <property type="project" value="UniProtKB-KW"/>
</dbReference>
<comment type="pathway">
    <text evidence="3">Purine metabolism; IMP biosynthesis via de novo pathway; formate from 10-formyl-5,6,7,8-tetrahydrofolate: step 1/1.</text>
</comment>
<evidence type="ECO:0000256" key="3">
    <source>
        <dbReference type="HAMAP-Rule" id="MF_01927"/>
    </source>
</evidence>
<dbReference type="InterPro" id="IPR044074">
    <property type="entry name" value="PurU_ACT"/>
</dbReference>
<dbReference type="SUPFAM" id="SSF55021">
    <property type="entry name" value="ACT-like"/>
    <property type="match status" value="1"/>
</dbReference>
<evidence type="ECO:0000256" key="4">
    <source>
        <dbReference type="NCBIfam" id="TIGR00655"/>
    </source>
</evidence>
<dbReference type="InterPro" id="IPR041729">
    <property type="entry name" value="Formyl-FH4-Hydrolase_C"/>
</dbReference>
<dbReference type="CDD" id="cd08648">
    <property type="entry name" value="FMT_core_Formyl-FH4-Hydrolase_C"/>
    <property type="match status" value="1"/>
</dbReference>
<proteinExistence type="inferred from homology"/>
<gene>
    <name evidence="3 6" type="primary">purU</name>
    <name evidence="6" type="ORF">CRD36_12245</name>
</gene>
<dbReference type="InParanoid" id="A0A2G4YQK8"/>
<dbReference type="FunCoup" id="A0A2G4YQK8">
    <property type="interactions" value="368"/>
</dbReference>
<dbReference type="PIRSF" id="PIRSF036480">
    <property type="entry name" value="FormyFH4_hydr"/>
    <property type="match status" value="1"/>
</dbReference>
<keyword evidence="3" id="KW-0658">Purine biosynthesis</keyword>
<dbReference type="AlphaFoldDB" id="A0A2G4YQK8"/>
<dbReference type="InterPro" id="IPR002376">
    <property type="entry name" value="Formyl_transf_N"/>
</dbReference>
<dbReference type="Pfam" id="PF00551">
    <property type="entry name" value="Formyl_trans_N"/>
    <property type="match status" value="1"/>
</dbReference>
<dbReference type="InterPro" id="IPR004810">
    <property type="entry name" value="PurU"/>
</dbReference>
<comment type="caution">
    <text evidence="6">The sequence shown here is derived from an EMBL/GenBank/DDBJ whole genome shotgun (WGS) entry which is preliminary data.</text>
</comment>
<dbReference type="PROSITE" id="PS51671">
    <property type="entry name" value="ACT"/>
    <property type="match status" value="1"/>
</dbReference>
<feature type="active site" evidence="3">
    <location>
        <position position="231"/>
    </location>
</feature>
<dbReference type="UniPathway" id="UPA00074">
    <property type="reaction ID" value="UER00170"/>
</dbReference>
<dbReference type="OrthoDB" id="9806170at2"/>
<dbReference type="PRINTS" id="PR01575">
    <property type="entry name" value="FFH4HYDRLASE"/>
</dbReference>
<dbReference type="EMBL" id="PDEM01000024">
    <property type="protein sequence ID" value="PHZ84567.1"/>
    <property type="molecule type" value="Genomic_DNA"/>
</dbReference>
<comment type="catalytic activity">
    <reaction evidence="3">
        <text>(6R)-10-formyltetrahydrofolate + H2O = (6S)-5,6,7,8-tetrahydrofolate + formate + H(+)</text>
        <dbReference type="Rhea" id="RHEA:19833"/>
        <dbReference type="ChEBI" id="CHEBI:15377"/>
        <dbReference type="ChEBI" id="CHEBI:15378"/>
        <dbReference type="ChEBI" id="CHEBI:15740"/>
        <dbReference type="ChEBI" id="CHEBI:57453"/>
        <dbReference type="ChEBI" id="CHEBI:195366"/>
        <dbReference type="EC" id="3.5.1.10"/>
    </reaction>
</comment>
<dbReference type="NCBIfam" id="TIGR00655">
    <property type="entry name" value="PurU"/>
    <property type="match status" value="1"/>
</dbReference>